<dbReference type="Pfam" id="PF09836">
    <property type="entry name" value="DUF2063"/>
    <property type="match status" value="1"/>
</dbReference>
<dbReference type="InterPro" id="IPR018640">
    <property type="entry name" value="DUF2063"/>
</dbReference>
<evidence type="ECO:0000313" key="4">
    <source>
        <dbReference type="EMBL" id="MRG92440.1"/>
    </source>
</evidence>
<feature type="compositionally biased region" description="Basic residues" evidence="1">
    <location>
        <begin position="78"/>
        <end position="95"/>
    </location>
</feature>
<proteinExistence type="predicted"/>
<reference evidence="4 5" key="1">
    <citation type="submission" date="2019-10" db="EMBL/GenBank/DDBJ databases">
        <title>A soil myxobacterium in the family Polyangiaceae.</title>
        <authorList>
            <person name="Li Y."/>
            <person name="Wang J."/>
        </authorList>
    </citation>
    <scope>NUCLEOTIDE SEQUENCE [LARGE SCALE GENOMIC DNA]</scope>
    <source>
        <strain evidence="4 5">DSM 14734</strain>
    </source>
</reference>
<dbReference type="InterPro" id="IPR054098">
    <property type="entry name" value="NGO1945-like_C"/>
</dbReference>
<dbReference type="Pfam" id="PF22106">
    <property type="entry name" value="NGO1945_C"/>
    <property type="match status" value="1"/>
</dbReference>
<gene>
    <name evidence="4" type="ORF">GF068_10935</name>
</gene>
<dbReference type="Gene3D" id="3.90.930.50">
    <property type="match status" value="1"/>
</dbReference>
<organism evidence="4 5">
    <name type="scientific">Polyangium spumosum</name>
    <dbReference type="NCBI Taxonomy" id="889282"/>
    <lineage>
        <taxon>Bacteria</taxon>
        <taxon>Pseudomonadati</taxon>
        <taxon>Myxococcota</taxon>
        <taxon>Polyangia</taxon>
        <taxon>Polyangiales</taxon>
        <taxon>Polyangiaceae</taxon>
        <taxon>Polyangium</taxon>
    </lineage>
</organism>
<dbReference type="AlphaFoldDB" id="A0A6N7PQ06"/>
<comment type="caution">
    <text evidence="4">The sequence shown here is derived from an EMBL/GenBank/DDBJ whole genome shotgun (WGS) entry which is preliminary data.</text>
</comment>
<dbReference type="EMBL" id="WJIE01000003">
    <property type="protein sequence ID" value="MRG92440.1"/>
    <property type="molecule type" value="Genomic_DNA"/>
</dbReference>
<feature type="compositionally biased region" description="Low complexity" evidence="1">
    <location>
        <begin position="23"/>
        <end position="36"/>
    </location>
</feature>
<dbReference type="Gene3D" id="1.10.150.690">
    <property type="entry name" value="DUF2063"/>
    <property type="match status" value="1"/>
</dbReference>
<evidence type="ECO:0000256" key="1">
    <source>
        <dbReference type="SAM" id="MobiDB-lite"/>
    </source>
</evidence>
<dbReference type="Proteomes" id="UP000440224">
    <property type="component" value="Unassembled WGS sequence"/>
</dbReference>
<accession>A0A6N7PQ06</accession>
<feature type="region of interest" description="Disordered" evidence="1">
    <location>
        <begin position="75"/>
        <end position="95"/>
    </location>
</feature>
<evidence type="ECO:0000259" key="3">
    <source>
        <dbReference type="Pfam" id="PF22106"/>
    </source>
</evidence>
<dbReference type="InterPro" id="IPR044922">
    <property type="entry name" value="DUF2063_N_sf"/>
</dbReference>
<keyword evidence="5" id="KW-1185">Reference proteome</keyword>
<feature type="region of interest" description="Disordered" evidence="1">
    <location>
        <begin position="1"/>
        <end position="36"/>
    </location>
</feature>
<protein>
    <submittedName>
        <fullName evidence="4">Uncharacterized protein</fullName>
    </submittedName>
</protein>
<feature type="domain" description="Putative DNA-binding" evidence="2">
    <location>
        <begin position="121"/>
        <end position="187"/>
    </location>
</feature>
<evidence type="ECO:0000259" key="2">
    <source>
        <dbReference type="Pfam" id="PF09836"/>
    </source>
</evidence>
<evidence type="ECO:0000313" key="5">
    <source>
        <dbReference type="Proteomes" id="UP000440224"/>
    </source>
</evidence>
<name>A0A6N7PQ06_9BACT</name>
<feature type="domain" description="NGO1945-like C-terminal" evidence="3">
    <location>
        <begin position="241"/>
        <end position="330"/>
    </location>
</feature>
<sequence length="362" mass="39186">MGRIRSCSSRRSRSIGWPRSTWRATRSAPGRTSSSTRTARTWWARCCRCSRGPSSGRGPCRWCWSGITRSRRSTSCSRRSRAWRRPTRQGSRRGRRGIVVEEEEGRAAIAEVAEVFAAVVQGPPEDGRVGIYRSLVRRGIVSAVRAQMPRTARALGARFEATVDRWLDEALPSSPYLRDAAAELVGWAAPRWAEDPAVSPWIPDLGRYEVVRFEVAAAPAASQPSGAALALDRAVCFGAGARVVSYRWAVHRWAEDAPGAPEEEPTALLLYRDGAHEVRCLVLSPLAATILARLVGGARLGEAVTEACAERGEPLGEAVLRGTAEVLADLGERGVVLGAAEHGNHDPITHAGTERGIVAGEQ</sequence>